<dbReference type="EMBL" id="MRZV01000058">
    <property type="protein sequence ID" value="PIK60390.1"/>
    <property type="molecule type" value="Genomic_DNA"/>
</dbReference>
<sequence length="81" mass="9077">MGKRQSRLKSNNRGIHQQYGEGNVSSQGKQLLVHKDAIKYVCPAGPGLALSGGSDQTLVLYDWQNTKLLQRWTGHEREITK</sequence>
<reference evidence="2 3" key="1">
    <citation type="journal article" date="2017" name="PLoS Biol.">
        <title>The sea cucumber genome provides insights into morphological evolution and visceral regeneration.</title>
        <authorList>
            <person name="Zhang X."/>
            <person name="Sun L."/>
            <person name="Yuan J."/>
            <person name="Sun Y."/>
            <person name="Gao Y."/>
            <person name="Zhang L."/>
            <person name="Li S."/>
            <person name="Dai H."/>
            <person name="Hamel J.F."/>
            <person name="Liu C."/>
            <person name="Yu Y."/>
            <person name="Liu S."/>
            <person name="Lin W."/>
            <person name="Guo K."/>
            <person name="Jin S."/>
            <person name="Xu P."/>
            <person name="Storey K.B."/>
            <person name="Huan P."/>
            <person name="Zhang T."/>
            <person name="Zhou Y."/>
            <person name="Zhang J."/>
            <person name="Lin C."/>
            <person name="Li X."/>
            <person name="Xing L."/>
            <person name="Huo D."/>
            <person name="Sun M."/>
            <person name="Wang L."/>
            <person name="Mercier A."/>
            <person name="Li F."/>
            <person name="Yang H."/>
            <person name="Xiang J."/>
        </authorList>
    </citation>
    <scope>NUCLEOTIDE SEQUENCE [LARGE SCALE GENOMIC DNA]</scope>
    <source>
        <strain evidence="2">Shaxun</strain>
        <tissue evidence="2">Muscle</tissue>
    </source>
</reference>
<proteinExistence type="predicted"/>
<evidence type="ECO:0000313" key="2">
    <source>
        <dbReference type="EMBL" id="PIK60390.1"/>
    </source>
</evidence>
<protein>
    <submittedName>
        <fullName evidence="2">Uncharacterized protein</fullName>
    </submittedName>
</protein>
<organism evidence="2 3">
    <name type="scientific">Stichopus japonicus</name>
    <name type="common">Sea cucumber</name>
    <dbReference type="NCBI Taxonomy" id="307972"/>
    <lineage>
        <taxon>Eukaryota</taxon>
        <taxon>Metazoa</taxon>
        <taxon>Echinodermata</taxon>
        <taxon>Eleutherozoa</taxon>
        <taxon>Echinozoa</taxon>
        <taxon>Holothuroidea</taxon>
        <taxon>Aspidochirotacea</taxon>
        <taxon>Aspidochirotida</taxon>
        <taxon>Stichopodidae</taxon>
        <taxon>Apostichopus</taxon>
    </lineage>
</organism>
<feature type="non-terminal residue" evidence="2">
    <location>
        <position position="81"/>
    </location>
</feature>
<dbReference type="SUPFAM" id="SSF50978">
    <property type="entry name" value="WD40 repeat-like"/>
    <property type="match status" value="1"/>
</dbReference>
<dbReference type="STRING" id="307972.A0A2G8LJN8"/>
<dbReference type="InterPro" id="IPR036322">
    <property type="entry name" value="WD40_repeat_dom_sf"/>
</dbReference>
<gene>
    <name evidence="2" type="ORF">BSL78_02688</name>
</gene>
<dbReference type="OrthoDB" id="339900at2759"/>
<dbReference type="AlphaFoldDB" id="A0A2G8LJN8"/>
<comment type="caution">
    <text evidence="2">The sequence shown here is derived from an EMBL/GenBank/DDBJ whole genome shotgun (WGS) entry which is preliminary data.</text>
</comment>
<evidence type="ECO:0000256" key="1">
    <source>
        <dbReference type="SAM" id="MobiDB-lite"/>
    </source>
</evidence>
<keyword evidence="3" id="KW-1185">Reference proteome</keyword>
<evidence type="ECO:0000313" key="3">
    <source>
        <dbReference type="Proteomes" id="UP000230750"/>
    </source>
</evidence>
<accession>A0A2G8LJN8</accession>
<dbReference type="Proteomes" id="UP000230750">
    <property type="component" value="Unassembled WGS sequence"/>
</dbReference>
<dbReference type="Gene3D" id="2.130.10.10">
    <property type="entry name" value="YVTN repeat-like/Quinoprotein amine dehydrogenase"/>
    <property type="match status" value="1"/>
</dbReference>
<feature type="region of interest" description="Disordered" evidence="1">
    <location>
        <begin position="1"/>
        <end position="26"/>
    </location>
</feature>
<name>A0A2G8LJN8_STIJA</name>
<dbReference type="InterPro" id="IPR015943">
    <property type="entry name" value="WD40/YVTN_repeat-like_dom_sf"/>
</dbReference>